<reference evidence="4" key="3">
    <citation type="journal article" date="2019" name="J. ISSAAS">
        <title>Genomics, evolutionary history and diagnostics of the Alternaria alternata species group including apple and Asian pear pathotypes.</title>
        <authorList>
            <person name="Armitage A.D."/>
            <person name="Cockerton H.M."/>
            <person name="Sreenivasaprasad S."/>
            <person name="Woodhall J."/>
            <person name="Lane C."/>
            <person name="Harrison R.J."/>
            <person name="Clarkson J.P."/>
        </authorList>
    </citation>
    <scope>NUCLEOTIDE SEQUENCE</scope>
    <source>
        <strain evidence="4">FERA 1177</strain>
    </source>
</reference>
<dbReference type="InterPro" id="IPR015131">
    <property type="entry name" value="Killer_tox_Kp4"/>
</dbReference>
<reference evidence="3 5" key="1">
    <citation type="submission" date="2016-05" db="EMBL/GenBank/DDBJ databases">
        <title>Comparative analysis of secretome profiles of manganese(II)-oxidizing ascomycete fungi.</title>
        <authorList>
            <consortium name="DOE Joint Genome Institute"/>
            <person name="Zeiner C.A."/>
            <person name="Purvine S.O."/>
            <person name="Zink E.M."/>
            <person name="Wu S."/>
            <person name="Pasa-Tolic L."/>
            <person name="Chaput D.L."/>
            <person name="Haridas S."/>
            <person name="Grigoriev I.V."/>
            <person name="Santelli C.M."/>
            <person name="Hansel C.M."/>
        </authorList>
    </citation>
    <scope>NUCLEOTIDE SEQUENCE [LARGE SCALE GENOMIC DNA]</scope>
    <source>
        <strain evidence="3 5">SRC1lrK2f</strain>
    </source>
</reference>
<feature type="chain" id="PRO_5040669919" evidence="1">
    <location>
        <begin position="24"/>
        <end position="206"/>
    </location>
</feature>
<sequence length="206" mass="22435">MKTTVLNVFAIVLIWATAVFALAAVDDDRQPLVALDLDSAHGNNRNQVIPRVSPDQTSDADIPYESFPASGNSTDVHAFGGDGANCKGSSQCKYCRASLDQILETLHEIPDHVTFKNGEKIACQVCNHEYFQGMCIFARNLHMDINAKDVREIVQRLRNHPCGRCGSVPIHKGASLDQGMITANYINRACAGKAQDRARGCPPPSL</sequence>
<dbReference type="Proteomes" id="UP000291422">
    <property type="component" value="Unassembled WGS sequence"/>
</dbReference>
<reference evidence="6" key="2">
    <citation type="journal article" date="2019" name="bioRxiv">
        <title>Genomics, evolutionary history and diagnostics of the Alternaria alternata species group including apple and Asian pear pathotypes.</title>
        <authorList>
            <person name="Armitage A.D."/>
            <person name="Cockerton H.M."/>
            <person name="Sreenivasaprasad S."/>
            <person name="Woodhall J.W."/>
            <person name="Lane C.R."/>
            <person name="Harrison R.J."/>
            <person name="Clarkson J.P."/>
        </authorList>
    </citation>
    <scope>NUCLEOTIDE SEQUENCE [LARGE SCALE GENOMIC DNA]</scope>
    <source>
        <strain evidence="6">FERA 1177</strain>
    </source>
</reference>
<dbReference type="GeneID" id="29113914"/>
<evidence type="ECO:0000313" key="4">
    <source>
        <dbReference type="EMBL" id="RYN80350.1"/>
    </source>
</evidence>
<evidence type="ECO:0000313" key="3">
    <source>
        <dbReference type="EMBL" id="OAG21405.1"/>
    </source>
</evidence>
<evidence type="ECO:0000256" key="1">
    <source>
        <dbReference type="SAM" id="SignalP"/>
    </source>
</evidence>
<protein>
    <submittedName>
        <fullName evidence="3">Killer toxin</fullName>
    </submittedName>
</protein>
<dbReference type="SUPFAM" id="SSF55221">
    <property type="entry name" value="Yeast killer toxins"/>
    <property type="match status" value="1"/>
</dbReference>
<dbReference type="KEGG" id="aalt:CC77DRAFT_1060217"/>
<accession>A0A177DNU3</accession>
<gene>
    <name evidence="4" type="ORF">AA0117_g2992</name>
    <name evidence="3" type="ORF">CC77DRAFT_1060217</name>
</gene>
<dbReference type="STRING" id="5599.A0A177DNU3"/>
<feature type="domain" description="Killer toxin Kp4" evidence="2">
    <location>
        <begin position="81"/>
        <end position="186"/>
    </location>
</feature>
<dbReference type="InterPro" id="IPR011329">
    <property type="entry name" value="Killer_tox_Kp4/SMK"/>
</dbReference>
<evidence type="ECO:0000313" key="6">
    <source>
        <dbReference type="Proteomes" id="UP000291422"/>
    </source>
</evidence>
<dbReference type="Pfam" id="PF09044">
    <property type="entry name" value="Kp4"/>
    <property type="match status" value="1"/>
</dbReference>
<dbReference type="Proteomes" id="UP000077248">
    <property type="component" value="Unassembled WGS sequence"/>
</dbReference>
<dbReference type="AlphaFoldDB" id="A0A177DNU3"/>
<evidence type="ECO:0000313" key="5">
    <source>
        <dbReference type="Proteomes" id="UP000077248"/>
    </source>
</evidence>
<keyword evidence="1" id="KW-0732">Signal</keyword>
<name>A0A177DNU3_ALTAL</name>
<dbReference type="GO" id="GO:0005576">
    <property type="term" value="C:extracellular region"/>
    <property type="evidence" value="ECO:0007669"/>
    <property type="project" value="InterPro"/>
</dbReference>
<evidence type="ECO:0000259" key="2">
    <source>
        <dbReference type="Pfam" id="PF09044"/>
    </source>
</evidence>
<organism evidence="3 5">
    <name type="scientific">Alternaria alternata</name>
    <name type="common">Alternaria rot fungus</name>
    <name type="synonym">Torula alternata</name>
    <dbReference type="NCBI Taxonomy" id="5599"/>
    <lineage>
        <taxon>Eukaryota</taxon>
        <taxon>Fungi</taxon>
        <taxon>Dikarya</taxon>
        <taxon>Ascomycota</taxon>
        <taxon>Pezizomycotina</taxon>
        <taxon>Dothideomycetes</taxon>
        <taxon>Pleosporomycetidae</taxon>
        <taxon>Pleosporales</taxon>
        <taxon>Pleosporineae</taxon>
        <taxon>Pleosporaceae</taxon>
        <taxon>Alternaria</taxon>
        <taxon>Alternaria sect. Alternaria</taxon>
        <taxon>Alternaria alternata complex</taxon>
    </lineage>
</organism>
<proteinExistence type="predicted"/>
<feature type="signal peptide" evidence="1">
    <location>
        <begin position="1"/>
        <end position="23"/>
    </location>
</feature>
<dbReference type="VEuPathDB" id="FungiDB:CC77DRAFT_1060217"/>
<dbReference type="EMBL" id="PDXD01000004">
    <property type="protein sequence ID" value="RYN80350.1"/>
    <property type="molecule type" value="Genomic_DNA"/>
</dbReference>
<dbReference type="Gene3D" id="3.30.430.10">
    <property type="entry name" value="Killer Toxin P4, subunit A"/>
    <property type="match status" value="1"/>
</dbReference>
<dbReference type="RefSeq" id="XP_018386826.1">
    <property type="nucleotide sequence ID" value="XM_018528320.1"/>
</dbReference>
<dbReference type="EMBL" id="KV441476">
    <property type="protein sequence ID" value="OAG21405.1"/>
    <property type="molecule type" value="Genomic_DNA"/>
</dbReference>
<keyword evidence="5" id="KW-1185">Reference proteome</keyword>